<keyword evidence="4" id="KW-0804">Transcription</keyword>
<evidence type="ECO:0000256" key="1">
    <source>
        <dbReference type="ARBA" id="ARBA00022741"/>
    </source>
</evidence>
<dbReference type="RefSeq" id="WP_183484037.1">
    <property type="nucleotide sequence ID" value="NZ_JBHUOV010000001.1"/>
</dbReference>
<dbReference type="PROSITE" id="PS50045">
    <property type="entry name" value="SIGMA54_INTERACT_4"/>
    <property type="match status" value="1"/>
</dbReference>
<evidence type="ECO:0000313" key="6">
    <source>
        <dbReference type="EMBL" id="MFD2822048.1"/>
    </source>
</evidence>
<keyword evidence="1" id="KW-0547">Nucleotide-binding</keyword>
<dbReference type="PANTHER" id="PTHR32071">
    <property type="entry name" value="TRANSCRIPTIONAL REGULATORY PROTEIN"/>
    <property type="match status" value="1"/>
</dbReference>
<dbReference type="PROSITE" id="PS00676">
    <property type="entry name" value="SIGMA54_INTERACT_2"/>
    <property type="match status" value="1"/>
</dbReference>
<dbReference type="InterPro" id="IPR009057">
    <property type="entry name" value="Homeodomain-like_sf"/>
</dbReference>
<name>A0ABW5WH38_9FLAO</name>
<dbReference type="EMBL" id="JBHUOV010000001">
    <property type="protein sequence ID" value="MFD2822048.1"/>
    <property type="molecule type" value="Genomic_DNA"/>
</dbReference>
<accession>A0ABW5WH38</accession>
<feature type="domain" description="Sigma-54 factor interaction" evidence="5">
    <location>
        <begin position="13"/>
        <end position="242"/>
    </location>
</feature>
<dbReference type="InterPro" id="IPR025943">
    <property type="entry name" value="Sigma_54_int_dom_ATP-bd_2"/>
</dbReference>
<keyword evidence="3" id="KW-0805">Transcription regulation</keyword>
<evidence type="ECO:0000313" key="7">
    <source>
        <dbReference type="Proteomes" id="UP001597533"/>
    </source>
</evidence>
<dbReference type="PANTHER" id="PTHR32071:SF121">
    <property type="entry name" value="SIGMA L-DEPENDENT TRANSCRIPTIONAL REGULATOR YQIR-RELATED"/>
    <property type="match status" value="1"/>
</dbReference>
<evidence type="ECO:0000259" key="5">
    <source>
        <dbReference type="PROSITE" id="PS50045"/>
    </source>
</evidence>
<dbReference type="SUPFAM" id="SSF52540">
    <property type="entry name" value="P-loop containing nucleoside triphosphate hydrolases"/>
    <property type="match status" value="1"/>
</dbReference>
<dbReference type="Proteomes" id="UP001597533">
    <property type="component" value="Unassembled WGS sequence"/>
</dbReference>
<dbReference type="Pfam" id="PF25601">
    <property type="entry name" value="AAA_lid_14"/>
    <property type="match status" value="1"/>
</dbReference>
<dbReference type="InterPro" id="IPR002078">
    <property type="entry name" value="Sigma_54_int"/>
</dbReference>
<dbReference type="InterPro" id="IPR027417">
    <property type="entry name" value="P-loop_NTPase"/>
</dbReference>
<dbReference type="InterPro" id="IPR002197">
    <property type="entry name" value="HTH_Fis"/>
</dbReference>
<dbReference type="PRINTS" id="PR01590">
    <property type="entry name" value="HTHFIS"/>
</dbReference>
<dbReference type="SMART" id="SM00382">
    <property type="entry name" value="AAA"/>
    <property type="match status" value="1"/>
</dbReference>
<dbReference type="Gene3D" id="1.10.10.60">
    <property type="entry name" value="Homeodomain-like"/>
    <property type="match status" value="1"/>
</dbReference>
<evidence type="ECO:0000256" key="4">
    <source>
        <dbReference type="ARBA" id="ARBA00023163"/>
    </source>
</evidence>
<dbReference type="PROSITE" id="PS00675">
    <property type="entry name" value="SIGMA54_INTERACT_1"/>
    <property type="match status" value="1"/>
</dbReference>
<gene>
    <name evidence="6" type="ORF">ACFS5M_00100</name>
</gene>
<dbReference type="Gene3D" id="1.10.8.60">
    <property type="match status" value="1"/>
</dbReference>
<dbReference type="InterPro" id="IPR003593">
    <property type="entry name" value="AAA+_ATPase"/>
</dbReference>
<keyword evidence="2" id="KW-0067">ATP-binding</keyword>
<dbReference type="InterPro" id="IPR025662">
    <property type="entry name" value="Sigma_54_int_dom_ATP-bd_1"/>
</dbReference>
<dbReference type="SUPFAM" id="SSF46689">
    <property type="entry name" value="Homeodomain-like"/>
    <property type="match status" value="1"/>
</dbReference>
<organism evidence="6 7">
    <name type="scientific">Lacinutrix iliipiscaria</name>
    <dbReference type="NCBI Taxonomy" id="1230532"/>
    <lineage>
        <taxon>Bacteria</taxon>
        <taxon>Pseudomonadati</taxon>
        <taxon>Bacteroidota</taxon>
        <taxon>Flavobacteriia</taxon>
        <taxon>Flavobacteriales</taxon>
        <taxon>Flavobacteriaceae</taxon>
        <taxon>Lacinutrix</taxon>
    </lineage>
</organism>
<sequence>MESVQATKQRFGIIGNDATLNRAIEKAIQVAPTDISVLVTGESGVGKESIPKIIHSLSHRKHGKYIAVNCGAIPEGTIDSELFGHEKGAFTGATQTRSGYFEVADGGTIFLDEVGELPLTTQVRLLRVLENGEFIKVGSSKVQKTNVRIVAATNVNMFEAIKKEKFREDLYYRLSTIDIHLPALRERKDDIHLLFRKFASDFALKYKMPTVKLTDDAVDLLLKFRWSGNIRQLRNVAEQVSVLEQNRTINASVLQNYLPSGSTNLPAIINTAKAESDFSNEREILYKVLFDMKSDLNDLKKLTMELMKNGNASEVQKDNEGLIQKIYGNEEDANYEETKDDIEVLSISERSNASEAIADNSDKYHFAEEIEEEETLSLHDKELELIKKSLERHQGKRKLAAAELGISERTLYRKIKQFDL</sequence>
<dbReference type="Pfam" id="PF00158">
    <property type="entry name" value="Sigma54_activat"/>
    <property type="match status" value="1"/>
</dbReference>
<dbReference type="Pfam" id="PF02954">
    <property type="entry name" value="HTH_8"/>
    <property type="match status" value="1"/>
</dbReference>
<keyword evidence="7" id="KW-1185">Reference proteome</keyword>
<reference evidence="7" key="1">
    <citation type="journal article" date="2019" name="Int. J. Syst. Evol. Microbiol.">
        <title>The Global Catalogue of Microorganisms (GCM) 10K type strain sequencing project: providing services to taxonomists for standard genome sequencing and annotation.</title>
        <authorList>
            <consortium name="The Broad Institute Genomics Platform"/>
            <consortium name="The Broad Institute Genome Sequencing Center for Infectious Disease"/>
            <person name="Wu L."/>
            <person name="Ma J."/>
        </authorList>
    </citation>
    <scope>NUCLEOTIDE SEQUENCE [LARGE SCALE GENOMIC DNA]</scope>
    <source>
        <strain evidence="7">KCTC 32141</strain>
    </source>
</reference>
<dbReference type="Gene3D" id="3.40.50.300">
    <property type="entry name" value="P-loop containing nucleotide triphosphate hydrolases"/>
    <property type="match status" value="1"/>
</dbReference>
<proteinExistence type="predicted"/>
<evidence type="ECO:0000256" key="3">
    <source>
        <dbReference type="ARBA" id="ARBA00023015"/>
    </source>
</evidence>
<dbReference type="CDD" id="cd00009">
    <property type="entry name" value="AAA"/>
    <property type="match status" value="1"/>
</dbReference>
<evidence type="ECO:0000256" key="2">
    <source>
        <dbReference type="ARBA" id="ARBA00022840"/>
    </source>
</evidence>
<protein>
    <submittedName>
        <fullName evidence="6">Sigma-54 interaction domain-containing protein</fullName>
    </submittedName>
</protein>
<comment type="caution">
    <text evidence="6">The sequence shown here is derived from an EMBL/GenBank/DDBJ whole genome shotgun (WGS) entry which is preliminary data.</text>
</comment>
<dbReference type="InterPro" id="IPR058031">
    <property type="entry name" value="AAA_lid_NorR"/>
</dbReference>